<dbReference type="Pfam" id="PF00107">
    <property type="entry name" value="ADH_zinc_N"/>
    <property type="match status" value="1"/>
</dbReference>
<name>M7TVN2_EUTLA</name>
<dbReference type="eggNOG" id="KOG0023">
    <property type="taxonomic scope" value="Eukaryota"/>
</dbReference>
<keyword evidence="3" id="KW-0479">Metal-binding</keyword>
<evidence type="ECO:0000313" key="9">
    <source>
        <dbReference type="Proteomes" id="UP000012174"/>
    </source>
</evidence>
<gene>
    <name evidence="8" type="ORF">UCREL1_2247</name>
</gene>
<dbReference type="STRING" id="1287681.M7TVN2"/>
<dbReference type="SUPFAM" id="SSF50129">
    <property type="entry name" value="GroES-like"/>
    <property type="match status" value="1"/>
</dbReference>
<evidence type="ECO:0000256" key="5">
    <source>
        <dbReference type="ARBA" id="ARBA00023002"/>
    </source>
</evidence>
<protein>
    <submittedName>
        <fullName evidence="8">Putative alcohol dehydrogenase protein</fullName>
    </submittedName>
</protein>
<sequence length="364" mass="38075">MTTASLLPETMRAVQVTAFNEPYQLRTGVPVPTPTSPHDVIVKVAVASYCHTDGMVRAGVFGTSRLPQTASHEGAGTVAAVGAAVTALRPGDRVMCGLPLRPCGVCDDCAGPDESHRQYCVGVEGHVGVRVDGCLAEYVRVDERFTTLLPDQVGFLDAAPLACAGRTVWRGVLQTSLDQPGQWLAIIGAGGGLGHLGIQFAKARGLRVIGVDARDEGLALARQHGADVVVDARQPKEDIVRQVVQQVAGVQGGADASLVLSDAPGAAALAAAMTRMHGTLVQVAQPDVVELPFQELIMRDVRVKGSVLCSPGESEDMVRFVAEHGIGVTTVVFRGLEAVGEMLDVVGSGRLRGKAVVVVDEEQV</sequence>
<dbReference type="OMA" id="PIYCDAP"/>
<dbReference type="Gene3D" id="3.90.180.10">
    <property type="entry name" value="Medium-chain alcohol dehydrogenases, catalytic domain"/>
    <property type="match status" value="1"/>
</dbReference>
<accession>M7TVN2</accession>
<dbReference type="GO" id="GO:0046872">
    <property type="term" value="F:metal ion binding"/>
    <property type="evidence" value="ECO:0007669"/>
    <property type="project" value="UniProtKB-KW"/>
</dbReference>
<keyword evidence="6" id="KW-0520">NAD</keyword>
<dbReference type="SUPFAM" id="SSF51735">
    <property type="entry name" value="NAD(P)-binding Rossmann-fold domains"/>
    <property type="match status" value="1"/>
</dbReference>
<evidence type="ECO:0000256" key="1">
    <source>
        <dbReference type="ARBA" id="ARBA00001947"/>
    </source>
</evidence>
<dbReference type="AlphaFoldDB" id="M7TVN2"/>
<dbReference type="PANTHER" id="PTHR42940">
    <property type="entry name" value="ALCOHOL DEHYDROGENASE 1-RELATED"/>
    <property type="match status" value="1"/>
</dbReference>
<dbReference type="GO" id="GO:0005737">
    <property type="term" value="C:cytoplasm"/>
    <property type="evidence" value="ECO:0007669"/>
    <property type="project" value="TreeGrafter"/>
</dbReference>
<reference evidence="9" key="1">
    <citation type="journal article" date="2013" name="Genome Announc.">
        <title>Draft genome sequence of the grapevine dieback fungus Eutypa lata UCR-EL1.</title>
        <authorList>
            <person name="Blanco-Ulate B."/>
            <person name="Rolshausen P.E."/>
            <person name="Cantu D."/>
        </authorList>
    </citation>
    <scope>NUCLEOTIDE SEQUENCE [LARGE SCALE GENOMIC DNA]</scope>
    <source>
        <strain evidence="9">UCR-EL1</strain>
    </source>
</reference>
<keyword evidence="4" id="KW-0862">Zinc</keyword>
<dbReference type="Pfam" id="PF08240">
    <property type="entry name" value="ADH_N"/>
    <property type="match status" value="1"/>
</dbReference>
<proteinExistence type="inferred from homology"/>
<dbReference type="SMART" id="SM00829">
    <property type="entry name" value="PKS_ER"/>
    <property type="match status" value="1"/>
</dbReference>
<dbReference type="InterPro" id="IPR013149">
    <property type="entry name" value="ADH-like_C"/>
</dbReference>
<dbReference type="FunFam" id="3.40.50.720:FF:000039">
    <property type="entry name" value="Alcohol dehydrogenase AdhP"/>
    <property type="match status" value="1"/>
</dbReference>
<evidence type="ECO:0000256" key="3">
    <source>
        <dbReference type="ARBA" id="ARBA00022723"/>
    </source>
</evidence>
<evidence type="ECO:0000259" key="7">
    <source>
        <dbReference type="SMART" id="SM00829"/>
    </source>
</evidence>
<dbReference type="InterPro" id="IPR020843">
    <property type="entry name" value="ER"/>
</dbReference>
<dbReference type="InterPro" id="IPR036291">
    <property type="entry name" value="NAD(P)-bd_dom_sf"/>
</dbReference>
<dbReference type="KEGG" id="ela:UCREL1_2247"/>
<dbReference type="Proteomes" id="UP000012174">
    <property type="component" value="Unassembled WGS sequence"/>
</dbReference>
<dbReference type="HOGENOM" id="CLU_026673_20_1_1"/>
<dbReference type="EMBL" id="KB705796">
    <property type="protein sequence ID" value="EMR70710.1"/>
    <property type="molecule type" value="Genomic_DNA"/>
</dbReference>
<dbReference type="OrthoDB" id="256333at2759"/>
<keyword evidence="9" id="KW-1185">Reference proteome</keyword>
<comment type="cofactor">
    <cofactor evidence="1">
        <name>Zn(2+)</name>
        <dbReference type="ChEBI" id="CHEBI:29105"/>
    </cofactor>
</comment>
<evidence type="ECO:0000313" key="8">
    <source>
        <dbReference type="EMBL" id="EMR70710.1"/>
    </source>
</evidence>
<evidence type="ECO:0000256" key="2">
    <source>
        <dbReference type="ARBA" id="ARBA00008072"/>
    </source>
</evidence>
<keyword evidence="5" id="KW-0560">Oxidoreductase</keyword>
<dbReference type="PANTHER" id="PTHR42940:SF8">
    <property type="entry name" value="VACUOLAR PROTEIN SORTING-ASSOCIATED PROTEIN 11"/>
    <property type="match status" value="1"/>
</dbReference>
<dbReference type="Gene3D" id="3.40.50.720">
    <property type="entry name" value="NAD(P)-binding Rossmann-like Domain"/>
    <property type="match status" value="1"/>
</dbReference>
<evidence type="ECO:0000256" key="4">
    <source>
        <dbReference type="ARBA" id="ARBA00022833"/>
    </source>
</evidence>
<dbReference type="GO" id="GO:0004022">
    <property type="term" value="F:alcohol dehydrogenase (NAD+) activity"/>
    <property type="evidence" value="ECO:0007669"/>
    <property type="project" value="TreeGrafter"/>
</dbReference>
<dbReference type="InterPro" id="IPR011032">
    <property type="entry name" value="GroES-like_sf"/>
</dbReference>
<organism evidence="8 9">
    <name type="scientific">Eutypa lata (strain UCR-EL1)</name>
    <name type="common">Grapevine dieback disease fungus</name>
    <name type="synonym">Eutypa armeniacae</name>
    <dbReference type="NCBI Taxonomy" id="1287681"/>
    <lineage>
        <taxon>Eukaryota</taxon>
        <taxon>Fungi</taxon>
        <taxon>Dikarya</taxon>
        <taxon>Ascomycota</taxon>
        <taxon>Pezizomycotina</taxon>
        <taxon>Sordariomycetes</taxon>
        <taxon>Xylariomycetidae</taxon>
        <taxon>Xylariales</taxon>
        <taxon>Diatrypaceae</taxon>
        <taxon>Eutypa</taxon>
    </lineage>
</organism>
<evidence type="ECO:0000256" key="6">
    <source>
        <dbReference type="ARBA" id="ARBA00023027"/>
    </source>
</evidence>
<comment type="similarity">
    <text evidence="2">Belongs to the zinc-containing alcohol dehydrogenase family.</text>
</comment>
<dbReference type="InterPro" id="IPR013154">
    <property type="entry name" value="ADH-like_N"/>
</dbReference>
<feature type="domain" description="Enoyl reductase (ER)" evidence="7">
    <location>
        <begin position="20"/>
        <end position="357"/>
    </location>
</feature>